<feature type="domain" description="CdaR GGDEF-like" evidence="3">
    <location>
        <begin position="191"/>
        <end position="290"/>
    </location>
</feature>
<dbReference type="Pfam" id="PF17853">
    <property type="entry name" value="GGDEF_2"/>
    <property type="match status" value="1"/>
</dbReference>
<dbReference type="AlphaFoldDB" id="A0A7W8NGJ1"/>
<dbReference type="PANTHER" id="PTHR33744">
    <property type="entry name" value="CARBOHYDRATE DIACID REGULATOR"/>
    <property type="match status" value="1"/>
</dbReference>
<dbReference type="Pfam" id="PF13556">
    <property type="entry name" value="HTH_30"/>
    <property type="match status" value="1"/>
</dbReference>
<gene>
    <name evidence="4" type="ORF">HNQ08_002130</name>
</gene>
<dbReference type="EMBL" id="JACHFL010000004">
    <property type="protein sequence ID" value="MBB5363032.1"/>
    <property type="molecule type" value="Genomic_DNA"/>
</dbReference>
<sequence>MPTLRDVTLQLGLEDGMDALRTFTTPAEATALLPALPKDQVLAASTALLAQDGLSSPGVPVLLMALRNAALSPQPERELVRLAARWTGGFAEIQASWGDTVASAGRRASQSVPVQETLRLSHAGRHVGSLSVAFPSDWRGLPQVLAEYALLARLRTAAAGAARRRVGERMLDALLSGQSTEGSGLTGEAFALAVATLPPTVPEQAEALDLLAAVGEGYFSERRLVGHATVRAGQAVWLWTTLELSREARELHLALTASTALDVRLGVSGRHADAAHVSQAFGEARQALSVTRQARGHSVFHELDPLHALLSEGRLDILAAQVSAQLETLRDDGRTAETLRAYLEHRGTLSELAATLDIHVNTLRYRLRRAEEVLGGRLSDPALLARLYLAFQSAAD</sequence>
<evidence type="ECO:0000313" key="5">
    <source>
        <dbReference type="Proteomes" id="UP000552709"/>
    </source>
</evidence>
<evidence type="ECO:0008006" key="6">
    <source>
        <dbReference type="Google" id="ProtNLM"/>
    </source>
</evidence>
<dbReference type="InterPro" id="IPR051448">
    <property type="entry name" value="CdaR-like_regulators"/>
</dbReference>
<evidence type="ECO:0000313" key="4">
    <source>
        <dbReference type="EMBL" id="MBB5363032.1"/>
    </source>
</evidence>
<evidence type="ECO:0000259" key="3">
    <source>
        <dbReference type="Pfam" id="PF17853"/>
    </source>
</evidence>
<reference evidence="4 5" key="1">
    <citation type="submission" date="2020-08" db="EMBL/GenBank/DDBJ databases">
        <title>Genomic Encyclopedia of Type Strains, Phase IV (KMG-IV): sequencing the most valuable type-strain genomes for metagenomic binning, comparative biology and taxonomic classification.</title>
        <authorList>
            <person name="Goeker M."/>
        </authorList>
    </citation>
    <scope>NUCLEOTIDE SEQUENCE [LARGE SCALE GENOMIC DNA]</scope>
    <source>
        <strain evidence="4 5">DSM 27939</strain>
    </source>
</reference>
<dbReference type="Gene3D" id="1.10.10.2840">
    <property type="entry name" value="PucR C-terminal helix-turn-helix domain"/>
    <property type="match status" value="1"/>
</dbReference>
<evidence type="ECO:0000256" key="1">
    <source>
        <dbReference type="ARBA" id="ARBA00006754"/>
    </source>
</evidence>
<dbReference type="InterPro" id="IPR041522">
    <property type="entry name" value="CdaR_GGDEF"/>
</dbReference>
<dbReference type="InterPro" id="IPR025736">
    <property type="entry name" value="PucR_C-HTH_dom"/>
</dbReference>
<protein>
    <recommendedName>
        <fullName evidence="6">Transcriptional regulator</fullName>
    </recommendedName>
</protein>
<evidence type="ECO:0000259" key="2">
    <source>
        <dbReference type="Pfam" id="PF13556"/>
    </source>
</evidence>
<keyword evidence="5" id="KW-1185">Reference proteome</keyword>
<proteinExistence type="inferred from homology"/>
<organism evidence="4 5">
    <name type="scientific">Deinococcus humi</name>
    <dbReference type="NCBI Taxonomy" id="662880"/>
    <lineage>
        <taxon>Bacteria</taxon>
        <taxon>Thermotogati</taxon>
        <taxon>Deinococcota</taxon>
        <taxon>Deinococci</taxon>
        <taxon>Deinococcales</taxon>
        <taxon>Deinococcaceae</taxon>
        <taxon>Deinococcus</taxon>
    </lineage>
</organism>
<comment type="caution">
    <text evidence="4">The sequence shown here is derived from an EMBL/GenBank/DDBJ whole genome shotgun (WGS) entry which is preliminary data.</text>
</comment>
<dbReference type="PANTHER" id="PTHR33744:SF1">
    <property type="entry name" value="DNA-BINDING TRANSCRIPTIONAL ACTIVATOR ADER"/>
    <property type="match status" value="1"/>
</dbReference>
<dbReference type="RefSeq" id="WP_184131146.1">
    <property type="nucleotide sequence ID" value="NZ_JACHFL010000004.1"/>
</dbReference>
<comment type="similarity">
    <text evidence="1">Belongs to the CdaR family.</text>
</comment>
<feature type="domain" description="PucR C-terminal helix-turn-helix" evidence="2">
    <location>
        <begin position="336"/>
        <end position="391"/>
    </location>
</feature>
<dbReference type="InterPro" id="IPR042070">
    <property type="entry name" value="PucR_C-HTH_sf"/>
</dbReference>
<dbReference type="Proteomes" id="UP000552709">
    <property type="component" value="Unassembled WGS sequence"/>
</dbReference>
<name>A0A7W8NGJ1_9DEIO</name>
<accession>A0A7W8NGJ1</accession>